<comment type="subcellular location">
    <subcellularLocation>
        <location evidence="5">Cytoplasm</location>
    </subcellularLocation>
</comment>
<accession>A0A1F7XW53</accession>
<keyword evidence="2 5" id="KW-0808">Transferase</keyword>
<reference evidence="6 7" key="1">
    <citation type="journal article" date="2016" name="Nat. Commun.">
        <title>Thousands of microbial genomes shed light on interconnected biogeochemical processes in an aquifer system.</title>
        <authorList>
            <person name="Anantharaman K."/>
            <person name="Brown C.T."/>
            <person name="Hug L.A."/>
            <person name="Sharon I."/>
            <person name="Castelle C.J."/>
            <person name="Probst A.J."/>
            <person name="Thomas B.C."/>
            <person name="Singh A."/>
            <person name="Wilkins M.J."/>
            <person name="Karaoz U."/>
            <person name="Brodie E.L."/>
            <person name="Williams K.H."/>
            <person name="Hubbard S.S."/>
            <person name="Banfield J.F."/>
        </authorList>
    </citation>
    <scope>NUCLEOTIDE SEQUENCE [LARGE SCALE GENOMIC DNA]</scope>
</reference>
<evidence type="ECO:0000256" key="3">
    <source>
        <dbReference type="ARBA" id="ARBA00022691"/>
    </source>
</evidence>
<protein>
    <recommendedName>
        <fullName evidence="5">S-adenosylmethionine:tRNA ribosyltransferase-isomerase</fullName>
        <ecNumber evidence="5">2.4.99.17</ecNumber>
    </recommendedName>
    <alternativeName>
        <fullName evidence="5">Queuosine biosynthesis protein QueA</fullName>
    </alternativeName>
</protein>
<dbReference type="HAMAP" id="MF_00113">
    <property type="entry name" value="QueA"/>
    <property type="match status" value="1"/>
</dbReference>
<dbReference type="InterPro" id="IPR042119">
    <property type="entry name" value="QueA_dom2"/>
</dbReference>
<dbReference type="AlphaFoldDB" id="A0A1F7XW53"/>
<dbReference type="Gene3D" id="2.40.10.240">
    <property type="entry name" value="QueA-like"/>
    <property type="match status" value="1"/>
</dbReference>
<comment type="pathway">
    <text evidence="5">tRNA modification; tRNA-queuosine biosynthesis.</text>
</comment>
<comment type="subunit">
    <text evidence="5">Monomer.</text>
</comment>
<dbReference type="Gene3D" id="3.40.1780.10">
    <property type="entry name" value="QueA-like"/>
    <property type="match status" value="1"/>
</dbReference>
<dbReference type="PANTHER" id="PTHR30307">
    <property type="entry name" value="S-ADENOSYLMETHIONINE:TRNA RIBOSYLTRANSFERASE-ISOMERASE"/>
    <property type="match status" value="1"/>
</dbReference>
<comment type="caution">
    <text evidence="6">The sequence shown here is derived from an EMBL/GenBank/DDBJ whole genome shotgun (WGS) entry which is preliminary data.</text>
</comment>
<dbReference type="GO" id="GO:0005737">
    <property type="term" value="C:cytoplasm"/>
    <property type="evidence" value="ECO:0007669"/>
    <property type="project" value="UniProtKB-SubCell"/>
</dbReference>
<evidence type="ECO:0000256" key="5">
    <source>
        <dbReference type="HAMAP-Rule" id="MF_00113"/>
    </source>
</evidence>
<evidence type="ECO:0000256" key="1">
    <source>
        <dbReference type="ARBA" id="ARBA00022490"/>
    </source>
</evidence>
<dbReference type="EC" id="2.4.99.17" evidence="5"/>
<dbReference type="InterPro" id="IPR003699">
    <property type="entry name" value="QueA"/>
</dbReference>
<proteinExistence type="inferred from homology"/>
<keyword evidence="6" id="KW-0413">Isomerase</keyword>
<name>A0A1F7XW53_9BACT</name>
<comment type="function">
    <text evidence="5">Transfers and isomerizes the ribose moiety from AdoMet to the 7-aminomethyl group of 7-deazaguanine (preQ1-tRNA) to give epoxyqueuosine (oQ-tRNA).</text>
</comment>
<evidence type="ECO:0000313" key="6">
    <source>
        <dbReference type="EMBL" id="OGM19287.1"/>
    </source>
</evidence>
<dbReference type="GO" id="GO:0008616">
    <property type="term" value="P:tRNA queuosine(34) biosynthetic process"/>
    <property type="evidence" value="ECO:0007669"/>
    <property type="project" value="UniProtKB-UniRule"/>
</dbReference>
<dbReference type="InterPro" id="IPR036100">
    <property type="entry name" value="QueA_sf"/>
</dbReference>
<dbReference type="UniPathway" id="UPA00392"/>
<comment type="similarity">
    <text evidence="5">Belongs to the QueA family.</text>
</comment>
<dbReference type="Proteomes" id="UP000176741">
    <property type="component" value="Unassembled WGS sequence"/>
</dbReference>
<dbReference type="InterPro" id="IPR042118">
    <property type="entry name" value="QueA_dom1"/>
</dbReference>
<dbReference type="NCBIfam" id="NF001140">
    <property type="entry name" value="PRK00147.1"/>
    <property type="match status" value="1"/>
</dbReference>
<dbReference type="EMBL" id="MGGD01000075">
    <property type="protein sequence ID" value="OGM19287.1"/>
    <property type="molecule type" value="Genomic_DNA"/>
</dbReference>
<keyword evidence="4 5" id="KW-0671">Queuosine biosynthesis</keyword>
<keyword evidence="3 5" id="KW-0949">S-adenosyl-L-methionine</keyword>
<evidence type="ECO:0000256" key="2">
    <source>
        <dbReference type="ARBA" id="ARBA00022679"/>
    </source>
</evidence>
<dbReference type="NCBIfam" id="TIGR00113">
    <property type="entry name" value="queA"/>
    <property type="match status" value="1"/>
</dbReference>
<evidence type="ECO:0000313" key="7">
    <source>
        <dbReference type="Proteomes" id="UP000176741"/>
    </source>
</evidence>
<dbReference type="SUPFAM" id="SSF111337">
    <property type="entry name" value="QueA-like"/>
    <property type="match status" value="1"/>
</dbReference>
<sequence>MKLSQFDYFLPKKFIAQSPASPRDSSRLMIVNRKTKSISHQRFFELPNILSANDVLVFNDTKVFPARLIGKKNSGGKAEILLLKKLRGNLWEAITKPGFSKGEKIYFPSFFGKITERHNYTSFIEFSIPAKLFLKKINEIGTTPLPPYIKSQVPDHDLRKQYQTVYAREPGSAAAPTAGLHFTKNLIAQLKDIGVQIEFLTLHVGLGTFVPIKVNDISKHKIHSEQFTLEKSVADRLNKAKLYGKRIIAVGTTTCRVLETCAQKVDKEGSYLLIPQSGSTDIYIYPGYKFRFIDSLITNFHLPKSTLLALISTYATLPNSNEKFTDFSKSLAGKAYHEAINKGYRFFSFGDAMFLT</sequence>
<comment type="catalytic activity">
    <reaction evidence="5">
        <text>7-aminomethyl-7-carbaguanosine(34) in tRNA + S-adenosyl-L-methionine = epoxyqueuosine(34) in tRNA + adenine + L-methionine + 2 H(+)</text>
        <dbReference type="Rhea" id="RHEA:32155"/>
        <dbReference type="Rhea" id="RHEA-COMP:10342"/>
        <dbReference type="Rhea" id="RHEA-COMP:18582"/>
        <dbReference type="ChEBI" id="CHEBI:15378"/>
        <dbReference type="ChEBI" id="CHEBI:16708"/>
        <dbReference type="ChEBI" id="CHEBI:57844"/>
        <dbReference type="ChEBI" id="CHEBI:59789"/>
        <dbReference type="ChEBI" id="CHEBI:82833"/>
        <dbReference type="ChEBI" id="CHEBI:194443"/>
        <dbReference type="EC" id="2.4.99.17"/>
    </reaction>
</comment>
<dbReference type="PANTHER" id="PTHR30307:SF0">
    <property type="entry name" value="S-ADENOSYLMETHIONINE:TRNA RIBOSYLTRANSFERASE-ISOMERASE"/>
    <property type="match status" value="1"/>
</dbReference>
<dbReference type="GO" id="GO:0051075">
    <property type="term" value="F:S-adenosylmethionine:tRNA ribosyltransferase-isomerase activity"/>
    <property type="evidence" value="ECO:0007669"/>
    <property type="project" value="UniProtKB-EC"/>
</dbReference>
<dbReference type="Pfam" id="PF02547">
    <property type="entry name" value="Queuosine_synth"/>
    <property type="match status" value="1"/>
</dbReference>
<organism evidence="6 7">
    <name type="scientific">Candidatus Woesebacteria bacterium RIFCSPHIGHO2_01_FULL_38_26b</name>
    <dbReference type="NCBI Taxonomy" id="1802491"/>
    <lineage>
        <taxon>Bacteria</taxon>
        <taxon>Candidatus Woeseibacteriota</taxon>
    </lineage>
</organism>
<gene>
    <name evidence="5" type="primary">queA</name>
    <name evidence="6" type="ORF">A2771_00015</name>
</gene>
<evidence type="ECO:0000256" key="4">
    <source>
        <dbReference type="ARBA" id="ARBA00022785"/>
    </source>
</evidence>
<keyword evidence="1 5" id="KW-0963">Cytoplasm</keyword>